<sequence length="97" mass="11052">MVIQSENILKNLLYLPGGIFNAAQNDRFYKLGPDAILQDFIANRIKQDGTRYTYWVNRTDCHGFHVDKDLGGKRITDRQIKVACDSANRWSTGQMSG</sequence>
<keyword evidence="2" id="KW-1185">Reference proteome</keyword>
<dbReference type="VEuPathDB" id="FungiDB:RO3G_16785"/>
<protein>
    <submittedName>
        <fullName evidence="1">Uncharacterized protein</fullName>
    </submittedName>
</protein>
<dbReference type="InParanoid" id="I1CUE4"/>
<dbReference type="Proteomes" id="UP000009138">
    <property type="component" value="Unassembled WGS sequence"/>
</dbReference>
<gene>
    <name evidence="1" type="ORF">RO3G_16785</name>
</gene>
<name>I1CUE4_RHIO9</name>
<dbReference type="GeneID" id="93623750"/>
<organism evidence="1 2">
    <name type="scientific">Rhizopus delemar (strain RA 99-880 / ATCC MYA-4621 / FGSC 9543 / NRRL 43880)</name>
    <name type="common">Mucormycosis agent</name>
    <name type="synonym">Rhizopus arrhizus var. delemar</name>
    <dbReference type="NCBI Taxonomy" id="246409"/>
    <lineage>
        <taxon>Eukaryota</taxon>
        <taxon>Fungi</taxon>
        <taxon>Fungi incertae sedis</taxon>
        <taxon>Mucoromycota</taxon>
        <taxon>Mucoromycotina</taxon>
        <taxon>Mucoromycetes</taxon>
        <taxon>Mucorales</taxon>
        <taxon>Mucorineae</taxon>
        <taxon>Rhizopodaceae</taxon>
        <taxon>Rhizopus</taxon>
    </lineage>
</organism>
<reference evidence="1 2" key="1">
    <citation type="journal article" date="2009" name="PLoS Genet.">
        <title>Genomic analysis of the basal lineage fungus Rhizopus oryzae reveals a whole-genome duplication.</title>
        <authorList>
            <person name="Ma L.-J."/>
            <person name="Ibrahim A.S."/>
            <person name="Skory C."/>
            <person name="Grabherr M.G."/>
            <person name="Burger G."/>
            <person name="Butler M."/>
            <person name="Elias M."/>
            <person name="Idnurm A."/>
            <person name="Lang B.F."/>
            <person name="Sone T."/>
            <person name="Abe A."/>
            <person name="Calvo S.E."/>
            <person name="Corrochano L.M."/>
            <person name="Engels R."/>
            <person name="Fu J."/>
            <person name="Hansberg W."/>
            <person name="Kim J.-M."/>
            <person name="Kodira C.D."/>
            <person name="Koehrsen M.J."/>
            <person name="Liu B."/>
            <person name="Miranda-Saavedra D."/>
            <person name="O'Leary S."/>
            <person name="Ortiz-Castellanos L."/>
            <person name="Poulter R."/>
            <person name="Rodriguez-Romero J."/>
            <person name="Ruiz-Herrera J."/>
            <person name="Shen Y.-Q."/>
            <person name="Zeng Q."/>
            <person name="Galagan J."/>
            <person name="Birren B.W."/>
            <person name="Cuomo C.A."/>
            <person name="Wickes B.L."/>
        </authorList>
    </citation>
    <scope>NUCLEOTIDE SEQUENCE [LARGE SCALE GENOMIC DNA]</scope>
    <source>
        <strain evidence="2">RA 99-880 / ATCC MYA-4621 / FGSC 9543 / NRRL 43880</strain>
    </source>
</reference>
<dbReference type="EMBL" id="CH476753">
    <property type="protein sequence ID" value="EIE92074.1"/>
    <property type="molecule type" value="Genomic_DNA"/>
</dbReference>
<accession>I1CUE4</accession>
<proteinExistence type="predicted"/>
<evidence type="ECO:0000313" key="2">
    <source>
        <dbReference type="Proteomes" id="UP000009138"/>
    </source>
</evidence>
<dbReference type="RefSeq" id="XP_067527470.1">
    <property type="nucleotide sequence ID" value="XM_067671369.1"/>
</dbReference>
<dbReference type="AlphaFoldDB" id="I1CUE4"/>
<evidence type="ECO:0000313" key="1">
    <source>
        <dbReference type="EMBL" id="EIE92074.1"/>
    </source>
</evidence>